<keyword evidence="7 9" id="KW-1133">Transmembrane helix</keyword>
<dbReference type="InterPro" id="IPR003856">
    <property type="entry name" value="LPS_length_determ_N"/>
</dbReference>
<accession>A0A9D1ECQ1</accession>
<evidence type="ECO:0000256" key="7">
    <source>
        <dbReference type="ARBA" id="ARBA00022989"/>
    </source>
</evidence>
<dbReference type="Pfam" id="PF02706">
    <property type="entry name" value="Wzz"/>
    <property type="match status" value="1"/>
</dbReference>
<keyword evidence="3" id="KW-1003">Cell membrane</keyword>
<dbReference type="GO" id="GO:0004713">
    <property type="term" value="F:protein tyrosine kinase activity"/>
    <property type="evidence" value="ECO:0007669"/>
    <property type="project" value="TreeGrafter"/>
</dbReference>
<dbReference type="SUPFAM" id="SSF52540">
    <property type="entry name" value="P-loop containing nucleoside triphosphate hydrolases"/>
    <property type="match status" value="1"/>
</dbReference>
<evidence type="ECO:0000256" key="4">
    <source>
        <dbReference type="ARBA" id="ARBA00022692"/>
    </source>
</evidence>
<keyword evidence="8 9" id="KW-0472">Membrane</keyword>
<organism evidence="11 12">
    <name type="scientific">Candidatus Fimimorpha faecalis</name>
    <dbReference type="NCBI Taxonomy" id="2840824"/>
    <lineage>
        <taxon>Bacteria</taxon>
        <taxon>Bacillati</taxon>
        <taxon>Bacillota</taxon>
        <taxon>Clostridia</taxon>
        <taxon>Eubacteriales</taxon>
        <taxon>Candidatus Fimimorpha</taxon>
    </lineage>
</organism>
<evidence type="ECO:0000256" key="5">
    <source>
        <dbReference type="ARBA" id="ARBA00022741"/>
    </source>
</evidence>
<sequence>MENNQASMRSASQETSIDIIFLVRAVLKNWWVILLTACIVGMWVYMGISMLKVPQYHSSATLIIASKNQNNIYRDTVVEKAANQFQRIFTSDALENTIIKKLGKNSLPGTLSAEIEEATNLLIVTGTSSDPMDAYQIVSAALENYMVVSDYVVTDFVLETMREPEIPMQSADVTLARTMAIRTAAITFLAAAVFIAFVFLMRDDIKNEKQAKNALDIPLFATVYFESKRNLFTRKMRKKKNSILITNTNVSFSYKETISKLATKLDYQAKKEGKKVVLIASVSENEGKSTIASNLALALAKKQKDVLLIDTDLRRPALYKVFEMKIEKDQEIGNYLVPKKSSNNEKNQVKIWKKEETLRESNTGLYCLFGTKKYGNSDRLIHSPEMKQLIQKAKESMDYIILDSPPGMVASDAELLAQQSDMILLVVRQGVSGAGEINDMTDNLLSDNQVIMGTVFNAVKSRVIPWNGQYGYSSGYYGSYYKSYDKSKKNQEKAGGANNANIQ</sequence>
<proteinExistence type="inferred from homology"/>
<keyword evidence="6" id="KW-0067">ATP-binding</keyword>
<dbReference type="Gene3D" id="3.40.50.300">
    <property type="entry name" value="P-loop containing nucleotide triphosphate hydrolases"/>
    <property type="match status" value="1"/>
</dbReference>
<feature type="transmembrane region" description="Helical" evidence="9">
    <location>
        <begin position="179"/>
        <end position="201"/>
    </location>
</feature>
<comment type="caution">
    <text evidence="11">The sequence shown here is derived from an EMBL/GenBank/DDBJ whole genome shotgun (WGS) entry which is preliminary data.</text>
</comment>
<dbReference type="InterPro" id="IPR005702">
    <property type="entry name" value="Wzc-like_C"/>
</dbReference>
<dbReference type="Proteomes" id="UP000824201">
    <property type="component" value="Unassembled WGS sequence"/>
</dbReference>
<dbReference type="EMBL" id="DVHN01000035">
    <property type="protein sequence ID" value="HIR87927.1"/>
    <property type="molecule type" value="Genomic_DNA"/>
</dbReference>
<dbReference type="InterPro" id="IPR050445">
    <property type="entry name" value="Bact_polysacc_biosynth/exp"/>
</dbReference>
<comment type="similarity">
    <text evidence="2">Belongs to the CpsC/CapA family.</text>
</comment>
<dbReference type="CDD" id="cd05387">
    <property type="entry name" value="BY-kinase"/>
    <property type="match status" value="1"/>
</dbReference>
<dbReference type="InterPro" id="IPR027417">
    <property type="entry name" value="P-loop_NTPase"/>
</dbReference>
<keyword evidence="5" id="KW-0547">Nucleotide-binding</keyword>
<evidence type="ECO:0000313" key="12">
    <source>
        <dbReference type="Proteomes" id="UP000824201"/>
    </source>
</evidence>
<evidence type="ECO:0000256" key="9">
    <source>
        <dbReference type="SAM" id="Phobius"/>
    </source>
</evidence>
<dbReference type="PANTHER" id="PTHR32309">
    <property type="entry name" value="TYROSINE-PROTEIN KINASE"/>
    <property type="match status" value="1"/>
</dbReference>
<name>A0A9D1ECQ1_9FIRM</name>
<comment type="subcellular location">
    <subcellularLocation>
        <location evidence="1">Cell membrane</location>
        <topology evidence="1">Multi-pass membrane protein</topology>
    </subcellularLocation>
</comment>
<evidence type="ECO:0000313" key="11">
    <source>
        <dbReference type="EMBL" id="HIR87927.1"/>
    </source>
</evidence>
<dbReference type="GO" id="GO:0005886">
    <property type="term" value="C:plasma membrane"/>
    <property type="evidence" value="ECO:0007669"/>
    <property type="project" value="UniProtKB-SubCell"/>
</dbReference>
<evidence type="ECO:0000256" key="6">
    <source>
        <dbReference type="ARBA" id="ARBA00022840"/>
    </source>
</evidence>
<reference evidence="11" key="1">
    <citation type="submission" date="2020-10" db="EMBL/GenBank/DDBJ databases">
        <authorList>
            <person name="Gilroy R."/>
        </authorList>
    </citation>
    <scope>NUCLEOTIDE SEQUENCE</scope>
    <source>
        <strain evidence="11">ChiW13-3771</strain>
    </source>
</reference>
<evidence type="ECO:0000256" key="1">
    <source>
        <dbReference type="ARBA" id="ARBA00004651"/>
    </source>
</evidence>
<evidence type="ECO:0000256" key="2">
    <source>
        <dbReference type="ARBA" id="ARBA00006683"/>
    </source>
</evidence>
<reference evidence="11" key="2">
    <citation type="journal article" date="2021" name="PeerJ">
        <title>Extensive microbial diversity within the chicken gut microbiome revealed by metagenomics and culture.</title>
        <authorList>
            <person name="Gilroy R."/>
            <person name="Ravi A."/>
            <person name="Getino M."/>
            <person name="Pursley I."/>
            <person name="Horton D.L."/>
            <person name="Alikhan N.F."/>
            <person name="Baker D."/>
            <person name="Gharbi K."/>
            <person name="Hall N."/>
            <person name="Watson M."/>
            <person name="Adriaenssens E.M."/>
            <person name="Foster-Nyarko E."/>
            <person name="Jarju S."/>
            <person name="Secka A."/>
            <person name="Antonio M."/>
            <person name="Oren A."/>
            <person name="Chaudhuri R.R."/>
            <person name="La Ragione R."/>
            <person name="Hildebrand F."/>
            <person name="Pallen M.J."/>
        </authorList>
    </citation>
    <scope>NUCLEOTIDE SEQUENCE</scope>
    <source>
        <strain evidence="11">ChiW13-3771</strain>
    </source>
</reference>
<gene>
    <name evidence="11" type="ORF">IAC96_03150</name>
</gene>
<dbReference type="InterPro" id="IPR033756">
    <property type="entry name" value="YlxH/NBP35"/>
</dbReference>
<evidence type="ECO:0000256" key="3">
    <source>
        <dbReference type="ARBA" id="ARBA00022475"/>
    </source>
</evidence>
<dbReference type="PANTHER" id="PTHR32309:SF13">
    <property type="entry name" value="FERRIC ENTEROBACTIN TRANSPORT PROTEIN FEPE"/>
    <property type="match status" value="1"/>
</dbReference>
<feature type="domain" description="Polysaccharide chain length determinant N-terminal" evidence="10">
    <location>
        <begin position="16"/>
        <end position="101"/>
    </location>
</feature>
<dbReference type="AlphaFoldDB" id="A0A9D1ECQ1"/>
<dbReference type="Pfam" id="PF10609">
    <property type="entry name" value="ParA"/>
    <property type="match status" value="1"/>
</dbReference>
<evidence type="ECO:0000256" key="8">
    <source>
        <dbReference type="ARBA" id="ARBA00023136"/>
    </source>
</evidence>
<evidence type="ECO:0000259" key="10">
    <source>
        <dbReference type="Pfam" id="PF02706"/>
    </source>
</evidence>
<protein>
    <submittedName>
        <fullName evidence="11">P-loop NTPase</fullName>
    </submittedName>
</protein>
<feature type="transmembrane region" description="Helical" evidence="9">
    <location>
        <begin position="30"/>
        <end position="48"/>
    </location>
</feature>
<keyword evidence="4 9" id="KW-0812">Transmembrane</keyword>